<gene>
    <name evidence="2" type="ORF">PWYN_16545</name>
</gene>
<dbReference type="STRING" id="268407.PWYN_16545"/>
<sequence length="96" mass="10898">MAISFTKSVLSRLNQEIADIESKILEQKKKKDKALLKINQLEKDCKLSSSASDLSSKMSRISKLKEDIKKFSYLQRELSKELAKKKSTLAQIPPAE</sequence>
<dbReference type="eggNOG" id="ENOG503060Z">
    <property type="taxonomic scope" value="Bacteria"/>
</dbReference>
<dbReference type="AlphaFoldDB" id="A0A098M2A9"/>
<dbReference type="RefSeq" id="WP_036654102.1">
    <property type="nucleotide sequence ID" value="NZ_JQCR01000003.1"/>
</dbReference>
<dbReference type="Proteomes" id="UP000029734">
    <property type="component" value="Unassembled WGS sequence"/>
</dbReference>
<organism evidence="2 3">
    <name type="scientific">Paenibacillus wynnii</name>
    <dbReference type="NCBI Taxonomy" id="268407"/>
    <lineage>
        <taxon>Bacteria</taxon>
        <taxon>Bacillati</taxon>
        <taxon>Bacillota</taxon>
        <taxon>Bacilli</taxon>
        <taxon>Bacillales</taxon>
        <taxon>Paenibacillaceae</taxon>
        <taxon>Paenibacillus</taxon>
    </lineage>
</organism>
<evidence type="ECO:0000313" key="2">
    <source>
        <dbReference type="EMBL" id="KGE16355.1"/>
    </source>
</evidence>
<evidence type="ECO:0000256" key="1">
    <source>
        <dbReference type="SAM" id="Coils"/>
    </source>
</evidence>
<reference evidence="2 3" key="2">
    <citation type="submission" date="2014-10" db="EMBL/GenBank/DDBJ databases">
        <title>Comparative genomics of the Paenibacillus odorifer group.</title>
        <authorList>
            <person name="Tsai Y.-C."/>
            <person name="Martin N."/>
            <person name="Korlach J."/>
            <person name="Wiedmann M."/>
        </authorList>
    </citation>
    <scope>NUCLEOTIDE SEQUENCE [LARGE SCALE GENOMIC DNA]</scope>
    <source>
        <strain evidence="2 3">DSM 18334</strain>
    </source>
</reference>
<feature type="coiled-coil region" evidence="1">
    <location>
        <begin position="10"/>
        <end position="44"/>
    </location>
</feature>
<evidence type="ECO:0000313" key="3">
    <source>
        <dbReference type="Proteomes" id="UP000029734"/>
    </source>
</evidence>
<reference evidence="2 3" key="1">
    <citation type="submission" date="2014-08" db="EMBL/GenBank/DDBJ databases">
        <authorList>
            <person name="den Bakker H.C."/>
        </authorList>
    </citation>
    <scope>NUCLEOTIDE SEQUENCE [LARGE SCALE GENOMIC DNA]</scope>
    <source>
        <strain evidence="2 3">DSM 18334</strain>
    </source>
</reference>
<keyword evidence="1" id="KW-0175">Coiled coil</keyword>
<protein>
    <submittedName>
        <fullName evidence="2">Uncharacterized protein</fullName>
    </submittedName>
</protein>
<dbReference type="OrthoDB" id="2663958at2"/>
<dbReference type="EMBL" id="JQCR01000003">
    <property type="protein sequence ID" value="KGE16355.1"/>
    <property type="molecule type" value="Genomic_DNA"/>
</dbReference>
<comment type="caution">
    <text evidence="2">The sequence shown here is derived from an EMBL/GenBank/DDBJ whole genome shotgun (WGS) entry which is preliminary data.</text>
</comment>
<proteinExistence type="predicted"/>
<name>A0A098M2A9_9BACL</name>
<keyword evidence="3" id="KW-1185">Reference proteome</keyword>
<accession>A0A098M2A9</accession>